<sequence>MGRKGDISVQMDLFSVITVKKMVASVDFVMESTTSKLHSRAVMCNRCVSKILVKRVYRQLVPWRLETPIICCH</sequence>
<gene>
    <name evidence="1" type="ORF">DPMN_078632</name>
</gene>
<protein>
    <submittedName>
        <fullName evidence="1">Uncharacterized protein</fullName>
    </submittedName>
</protein>
<comment type="caution">
    <text evidence="1">The sequence shown here is derived from an EMBL/GenBank/DDBJ whole genome shotgun (WGS) entry which is preliminary data.</text>
</comment>
<reference evidence="1" key="1">
    <citation type="journal article" date="2019" name="bioRxiv">
        <title>The Genome of the Zebra Mussel, Dreissena polymorpha: A Resource for Invasive Species Research.</title>
        <authorList>
            <person name="McCartney M.A."/>
            <person name="Auch B."/>
            <person name="Kono T."/>
            <person name="Mallez S."/>
            <person name="Zhang Y."/>
            <person name="Obille A."/>
            <person name="Becker A."/>
            <person name="Abrahante J.E."/>
            <person name="Garbe J."/>
            <person name="Badalamenti J.P."/>
            <person name="Herman A."/>
            <person name="Mangelson H."/>
            <person name="Liachko I."/>
            <person name="Sullivan S."/>
            <person name="Sone E.D."/>
            <person name="Koren S."/>
            <person name="Silverstein K.A.T."/>
            <person name="Beckman K.B."/>
            <person name="Gohl D.M."/>
        </authorList>
    </citation>
    <scope>NUCLEOTIDE SEQUENCE</scope>
    <source>
        <strain evidence="1">Duluth1</strain>
        <tissue evidence="1">Whole animal</tissue>
    </source>
</reference>
<accession>A0A9D4BPC1</accession>
<evidence type="ECO:0000313" key="2">
    <source>
        <dbReference type="Proteomes" id="UP000828390"/>
    </source>
</evidence>
<dbReference type="AlphaFoldDB" id="A0A9D4BPC1"/>
<dbReference type="Proteomes" id="UP000828390">
    <property type="component" value="Unassembled WGS sequence"/>
</dbReference>
<evidence type="ECO:0000313" key="1">
    <source>
        <dbReference type="EMBL" id="KAH3703594.1"/>
    </source>
</evidence>
<dbReference type="EMBL" id="JAIWYP010000015">
    <property type="protein sequence ID" value="KAH3703594.1"/>
    <property type="molecule type" value="Genomic_DNA"/>
</dbReference>
<proteinExistence type="predicted"/>
<reference evidence="1" key="2">
    <citation type="submission" date="2020-11" db="EMBL/GenBank/DDBJ databases">
        <authorList>
            <person name="McCartney M.A."/>
            <person name="Auch B."/>
            <person name="Kono T."/>
            <person name="Mallez S."/>
            <person name="Becker A."/>
            <person name="Gohl D.M."/>
            <person name="Silverstein K.A.T."/>
            <person name="Koren S."/>
            <person name="Bechman K.B."/>
            <person name="Herman A."/>
            <person name="Abrahante J.E."/>
            <person name="Garbe J."/>
        </authorList>
    </citation>
    <scope>NUCLEOTIDE SEQUENCE</scope>
    <source>
        <strain evidence="1">Duluth1</strain>
        <tissue evidence="1">Whole animal</tissue>
    </source>
</reference>
<organism evidence="1 2">
    <name type="scientific">Dreissena polymorpha</name>
    <name type="common">Zebra mussel</name>
    <name type="synonym">Mytilus polymorpha</name>
    <dbReference type="NCBI Taxonomy" id="45954"/>
    <lineage>
        <taxon>Eukaryota</taxon>
        <taxon>Metazoa</taxon>
        <taxon>Spiralia</taxon>
        <taxon>Lophotrochozoa</taxon>
        <taxon>Mollusca</taxon>
        <taxon>Bivalvia</taxon>
        <taxon>Autobranchia</taxon>
        <taxon>Heteroconchia</taxon>
        <taxon>Euheterodonta</taxon>
        <taxon>Imparidentia</taxon>
        <taxon>Neoheterodontei</taxon>
        <taxon>Myida</taxon>
        <taxon>Dreissenoidea</taxon>
        <taxon>Dreissenidae</taxon>
        <taxon>Dreissena</taxon>
    </lineage>
</organism>
<name>A0A9D4BPC1_DREPO</name>
<keyword evidence="2" id="KW-1185">Reference proteome</keyword>